<reference evidence="2" key="1">
    <citation type="submission" date="2022-11" db="UniProtKB">
        <authorList>
            <consortium name="WormBaseParasite"/>
        </authorList>
    </citation>
    <scope>IDENTIFICATION</scope>
</reference>
<organism evidence="1 2">
    <name type="scientific">Panagrolaimus sp. JU765</name>
    <dbReference type="NCBI Taxonomy" id="591449"/>
    <lineage>
        <taxon>Eukaryota</taxon>
        <taxon>Metazoa</taxon>
        <taxon>Ecdysozoa</taxon>
        <taxon>Nematoda</taxon>
        <taxon>Chromadorea</taxon>
        <taxon>Rhabditida</taxon>
        <taxon>Tylenchina</taxon>
        <taxon>Panagrolaimomorpha</taxon>
        <taxon>Panagrolaimoidea</taxon>
        <taxon>Panagrolaimidae</taxon>
        <taxon>Panagrolaimus</taxon>
    </lineage>
</organism>
<evidence type="ECO:0000313" key="1">
    <source>
        <dbReference type="Proteomes" id="UP000887576"/>
    </source>
</evidence>
<accession>A0AC34PZ26</accession>
<proteinExistence type="predicted"/>
<dbReference type="WBParaSite" id="JU765_v2.g11403.t1">
    <property type="protein sequence ID" value="JU765_v2.g11403.t1"/>
    <property type="gene ID" value="JU765_v2.g11403"/>
</dbReference>
<name>A0AC34PZ26_9BILA</name>
<protein>
    <submittedName>
        <fullName evidence="2">Neurotransmitter-gated ion-channel ligand-binding domain-containing protein</fullName>
    </submittedName>
</protein>
<sequence length="243" mass="27949">MNNNLKRYLFCLLLNLLLTNVQGVFHAKHKARLKPVELSPKASENLQAAGIHSTGHDESGAEQFDDPNSRLLDYVKRRVRPYRRPVLHSNDSVEVHVKASLYQIVDLDQRNNLATLSAYFDVSWLDPFLAWNVTEFHGITATFIPLKWIWKPEFYLYHSIQGRVPESSSDSYVEIHDNGKCRLFVPITSRALCPLNLKYAPFDTQNCSFVVSFIFICSTYVKMHLKMQALFAIFNVKIGKKAK</sequence>
<evidence type="ECO:0000313" key="2">
    <source>
        <dbReference type="WBParaSite" id="JU765_v2.g11403.t1"/>
    </source>
</evidence>
<dbReference type="Proteomes" id="UP000887576">
    <property type="component" value="Unplaced"/>
</dbReference>